<keyword evidence="3" id="KW-0663">Pyridoxal phosphate</keyword>
<comment type="caution">
    <text evidence="5">The sequence shown here is derived from an EMBL/GenBank/DDBJ whole genome shotgun (WGS) entry which is preliminary data.</text>
</comment>
<dbReference type="InterPro" id="IPR049943">
    <property type="entry name" value="Ser_HO-MeTrfase-like"/>
</dbReference>
<evidence type="ECO:0000256" key="1">
    <source>
        <dbReference type="ARBA" id="ARBA00001933"/>
    </source>
</evidence>
<evidence type="ECO:0000313" key="5">
    <source>
        <dbReference type="EMBL" id="OOK79184.1"/>
    </source>
</evidence>
<dbReference type="GO" id="GO:0004372">
    <property type="term" value="F:glycine hydroxymethyltransferase activity"/>
    <property type="evidence" value="ECO:0007669"/>
    <property type="project" value="TreeGrafter"/>
</dbReference>
<dbReference type="GO" id="GO:0030170">
    <property type="term" value="F:pyridoxal phosphate binding"/>
    <property type="evidence" value="ECO:0007669"/>
    <property type="project" value="TreeGrafter"/>
</dbReference>
<dbReference type="Gene3D" id="3.40.640.10">
    <property type="entry name" value="Type I PLP-dependent aspartate aminotransferase-like (Major domain)"/>
    <property type="match status" value="1"/>
</dbReference>
<dbReference type="GO" id="GO:0008168">
    <property type="term" value="F:methyltransferase activity"/>
    <property type="evidence" value="ECO:0007669"/>
    <property type="project" value="UniProtKB-KW"/>
</dbReference>
<comment type="cofactor">
    <cofactor evidence="1">
        <name>pyridoxal 5'-phosphate</name>
        <dbReference type="ChEBI" id="CHEBI:597326"/>
    </cofactor>
</comment>
<dbReference type="InterPro" id="IPR039429">
    <property type="entry name" value="SHMT-like_dom"/>
</dbReference>
<dbReference type="SUPFAM" id="SSF53383">
    <property type="entry name" value="PLP-dependent transferases"/>
    <property type="match status" value="1"/>
</dbReference>
<evidence type="ECO:0000256" key="3">
    <source>
        <dbReference type="ARBA" id="ARBA00022898"/>
    </source>
</evidence>
<name>A0A1V3XJ07_MYCKA</name>
<feature type="domain" description="Serine hydroxymethyltransferase-like" evidence="4">
    <location>
        <begin position="5"/>
        <end position="76"/>
    </location>
</feature>
<dbReference type="GO" id="GO:0046653">
    <property type="term" value="P:tetrahydrofolate metabolic process"/>
    <property type="evidence" value="ECO:0007669"/>
    <property type="project" value="TreeGrafter"/>
</dbReference>
<protein>
    <submittedName>
        <fullName evidence="5">Serine hydroxymethyltransferase family protein</fullName>
    </submittedName>
</protein>
<dbReference type="GO" id="GO:0005829">
    <property type="term" value="C:cytosol"/>
    <property type="evidence" value="ECO:0007669"/>
    <property type="project" value="TreeGrafter"/>
</dbReference>
<organism evidence="5 6">
    <name type="scientific">Mycobacterium kansasii</name>
    <dbReference type="NCBI Taxonomy" id="1768"/>
    <lineage>
        <taxon>Bacteria</taxon>
        <taxon>Bacillati</taxon>
        <taxon>Actinomycetota</taxon>
        <taxon>Actinomycetes</taxon>
        <taxon>Mycobacteriales</taxon>
        <taxon>Mycobacteriaceae</taxon>
        <taxon>Mycobacterium</taxon>
    </lineage>
</organism>
<reference evidence="5 6" key="1">
    <citation type="submission" date="2017-02" db="EMBL/GenBank/DDBJ databases">
        <title>Complete genome sequences of Mycobacterium kansasii strains isolated from rhesus macaques.</title>
        <authorList>
            <person name="Panda A."/>
            <person name="Nagaraj S."/>
            <person name="Zhao X."/>
            <person name="Tettelin H."/>
            <person name="Detolla L.J."/>
        </authorList>
    </citation>
    <scope>NUCLEOTIDE SEQUENCE [LARGE SCALE GENOMIC DNA]</scope>
    <source>
        <strain evidence="5 6">11-3813</strain>
    </source>
</reference>
<dbReference type="PANTHER" id="PTHR11680:SF35">
    <property type="entry name" value="SERINE HYDROXYMETHYLTRANSFERASE 1"/>
    <property type="match status" value="1"/>
</dbReference>
<evidence type="ECO:0000259" key="4">
    <source>
        <dbReference type="Pfam" id="PF00464"/>
    </source>
</evidence>
<dbReference type="InterPro" id="IPR015424">
    <property type="entry name" value="PyrdxlP-dep_Trfase"/>
</dbReference>
<gene>
    <name evidence="5" type="ORF">BZL30_2637</name>
</gene>
<proteinExistence type="inferred from homology"/>
<keyword evidence="5" id="KW-0489">Methyltransferase</keyword>
<dbReference type="GO" id="GO:0019264">
    <property type="term" value="P:glycine biosynthetic process from serine"/>
    <property type="evidence" value="ECO:0007669"/>
    <property type="project" value="TreeGrafter"/>
</dbReference>
<dbReference type="AlphaFoldDB" id="A0A1V3XJ07"/>
<dbReference type="Pfam" id="PF00464">
    <property type="entry name" value="SHMT"/>
    <property type="match status" value="1"/>
</dbReference>
<dbReference type="GO" id="GO:0032259">
    <property type="term" value="P:methylation"/>
    <property type="evidence" value="ECO:0007669"/>
    <property type="project" value="UniProtKB-KW"/>
</dbReference>
<dbReference type="PANTHER" id="PTHR11680">
    <property type="entry name" value="SERINE HYDROXYMETHYLTRANSFERASE"/>
    <property type="match status" value="1"/>
</dbReference>
<sequence length="105" mass="11396">MSAPLAEVDPEIAELLGKELGRQRDTLEMIASENFVPRSVLQAQGSVLTNKYAEGLPGRRYYGGCEHVDVVENIAGTGPKRCSAPISPTCSRIRAPRPTPRSCTR</sequence>
<evidence type="ECO:0000313" key="6">
    <source>
        <dbReference type="Proteomes" id="UP000189229"/>
    </source>
</evidence>
<dbReference type="Proteomes" id="UP000189229">
    <property type="component" value="Unassembled WGS sequence"/>
</dbReference>
<dbReference type="InterPro" id="IPR015421">
    <property type="entry name" value="PyrdxlP-dep_Trfase_major"/>
</dbReference>
<dbReference type="EMBL" id="MVBM01000002">
    <property type="protein sequence ID" value="OOK79184.1"/>
    <property type="molecule type" value="Genomic_DNA"/>
</dbReference>
<comment type="similarity">
    <text evidence="2">Belongs to the SHMT family.</text>
</comment>
<accession>A0A1V3XJ07</accession>
<keyword evidence="5" id="KW-0808">Transferase</keyword>
<evidence type="ECO:0000256" key="2">
    <source>
        <dbReference type="ARBA" id="ARBA00006376"/>
    </source>
</evidence>